<dbReference type="NCBIfam" id="TIGR01727">
    <property type="entry name" value="oligo_HPY"/>
    <property type="match status" value="1"/>
</dbReference>
<feature type="domain" description="ABC transporter" evidence="10">
    <location>
        <begin position="16"/>
        <end position="271"/>
    </location>
</feature>
<evidence type="ECO:0000259" key="10">
    <source>
        <dbReference type="PROSITE" id="PS50893"/>
    </source>
</evidence>
<dbReference type="InterPro" id="IPR050388">
    <property type="entry name" value="ABC_Ni/Peptide_Import"/>
</dbReference>
<accession>A0A6B1DUP4</accession>
<sequence length="342" mass="37947">MSNKTHGASTDILLDIRGLKTYFHLDEGTVRAVDGVDFTVPRGTTIGIVGESGCGKSVTAFSILQLVEKPGRIEEGSIVLNTGGQNRVDIAALDHDSEELRQIRGKDIGMIFQEPMTSLSMMYTVGFQMTEAIRLHMDVEKDEARDRAIEMLQAVGIPRPEQRFDAYPFELSGGMRQRVMIAMALSCDPMLLIADEPTTALDVTTQAQILELMQQLQEEFGMAIMLITHDLGVVAEMCSEVVVMYLGEVVEQADVDTIFHNPQHPYTQALLESIPRLGHSHEGRLNPILGSVPDPYHRPSGCPFHPRCTQIITGRCETVHPDISRLDPRHTVRCLLHEDPHG</sequence>
<dbReference type="CDD" id="cd03257">
    <property type="entry name" value="ABC_NikE_OppD_transporters"/>
    <property type="match status" value="1"/>
</dbReference>
<evidence type="ECO:0000256" key="5">
    <source>
        <dbReference type="ARBA" id="ARBA00022519"/>
    </source>
</evidence>
<evidence type="ECO:0000256" key="8">
    <source>
        <dbReference type="ARBA" id="ARBA00022967"/>
    </source>
</evidence>
<dbReference type="PROSITE" id="PS50893">
    <property type="entry name" value="ABC_TRANSPORTER_2"/>
    <property type="match status" value="1"/>
</dbReference>
<keyword evidence="9" id="KW-0472">Membrane</keyword>
<keyword evidence="5" id="KW-0997">Cell inner membrane</keyword>
<dbReference type="PANTHER" id="PTHR43297">
    <property type="entry name" value="OLIGOPEPTIDE TRANSPORT ATP-BINDING PROTEIN APPD"/>
    <property type="match status" value="1"/>
</dbReference>
<reference evidence="11" key="1">
    <citation type="submission" date="2019-09" db="EMBL/GenBank/DDBJ databases">
        <title>Characterisation of the sponge microbiome using genome-centric metagenomics.</title>
        <authorList>
            <person name="Engelberts J.P."/>
            <person name="Robbins S.J."/>
            <person name="De Goeij J.M."/>
            <person name="Aranda M."/>
            <person name="Bell S.C."/>
            <person name="Webster N.S."/>
        </authorList>
    </citation>
    <scope>NUCLEOTIDE SEQUENCE</scope>
    <source>
        <strain evidence="11">SB0662_bin_9</strain>
    </source>
</reference>
<dbReference type="GO" id="GO:0005524">
    <property type="term" value="F:ATP binding"/>
    <property type="evidence" value="ECO:0007669"/>
    <property type="project" value="UniProtKB-KW"/>
</dbReference>
<dbReference type="FunFam" id="3.40.50.300:FF:000016">
    <property type="entry name" value="Oligopeptide ABC transporter ATP-binding component"/>
    <property type="match status" value="1"/>
</dbReference>
<evidence type="ECO:0000256" key="6">
    <source>
        <dbReference type="ARBA" id="ARBA00022741"/>
    </source>
</evidence>
<dbReference type="InterPro" id="IPR003439">
    <property type="entry name" value="ABC_transporter-like_ATP-bd"/>
</dbReference>
<comment type="similarity">
    <text evidence="2">Belongs to the ABC transporter superfamily.</text>
</comment>
<evidence type="ECO:0000256" key="9">
    <source>
        <dbReference type="ARBA" id="ARBA00023136"/>
    </source>
</evidence>
<proteinExistence type="inferred from homology"/>
<evidence type="ECO:0000313" key="11">
    <source>
        <dbReference type="EMBL" id="MYD90525.1"/>
    </source>
</evidence>
<dbReference type="InterPro" id="IPR013563">
    <property type="entry name" value="Oligopep_ABC_C"/>
</dbReference>
<dbReference type="SUPFAM" id="SSF52540">
    <property type="entry name" value="P-loop containing nucleoside triphosphate hydrolases"/>
    <property type="match status" value="1"/>
</dbReference>
<keyword evidence="6" id="KW-0547">Nucleotide-binding</keyword>
<name>A0A6B1DUP4_9CHLR</name>
<comment type="subcellular location">
    <subcellularLocation>
        <location evidence="1">Cell membrane</location>
        <topology evidence="1">Peripheral membrane protein</topology>
    </subcellularLocation>
</comment>
<protein>
    <submittedName>
        <fullName evidence="11">ABC transporter ATP-binding protein</fullName>
    </submittedName>
</protein>
<dbReference type="Pfam" id="PF08352">
    <property type="entry name" value="oligo_HPY"/>
    <property type="match status" value="1"/>
</dbReference>
<dbReference type="PROSITE" id="PS00211">
    <property type="entry name" value="ABC_TRANSPORTER_1"/>
    <property type="match status" value="1"/>
</dbReference>
<organism evidence="11">
    <name type="scientific">Caldilineaceae bacterium SB0662_bin_9</name>
    <dbReference type="NCBI Taxonomy" id="2605258"/>
    <lineage>
        <taxon>Bacteria</taxon>
        <taxon>Bacillati</taxon>
        <taxon>Chloroflexota</taxon>
        <taxon>Caldilineae</taxon>
        <taxon>Caldilineales</taxon>
        <taxon>Caldilineaceae</taxon>
    </lineage>
</organism>
<dbReference type="GO" id="GO:0015833">
    <property type="term" value="P:peptide transport"/>
    <property type="evidence" value="ECO:0007669"/>
    <property type="project" value="InterPro"/>
</dbReference>
<dbReference type="AlphaFoldDB" id="A0A6B1DUP4"/>
<dbReference type="Gene3D" id="3.40.50.300">
    <property type="entry name" value="P-loop containing nucleotide triphosphate hydrolases"/>
    <property type="match status" value="1"/>
</dbReference>
<evidence type="ECO:0000256" key="1">
    <source>
        <dbReference type="ARBA" id="ARBA00004202"/>
    </source>
</evidence>
<keyword evidence="3" id="KW-0813">Transport</keyword>
<dbReference type="InterPro" id="IPR027417">
    <property type="entry name" value="P-loop_NTPase"/>
</dbReference>
<dbReference type="InterPro" id="IPR017871">
    <property type="entry name" value="ABC_transporter-like_CS"/>
</dbReference>
<keyword evidence="8" id="KW-1278">Translocase</keyword>
<dbReference type="Pfam" id="PF00005">
    <property type="entry name" value="ABC_tran"/>
    <property type="match status" value="1"/>
</dbReference>
<keyword evidence="4" id="KW-1003">Cell membrane</keyword>
<keyword evidence="7 11" id="KW-0067">ATP-binding</keyword>
<evidence type="ECO:0000256" key="4">
    <source>
        <dbReference type="ARBA" id="ARBA00022475"/>
    </source>
</evidence>
<dbReference type="InterPro" id="IPR003593">
    <property type="entry name" value="AAA+_ATPase"/>
</dbReference>
<dbReference type="GO" id="GO:0005886">
    <property type="term" value="C:plasma membrane"/>
    <property type="evidence" value="ECO:0007669"/>
    <property type="project" value="UniProtKB-SubCell"/>
</dbReference>
<evidence type="ECO:0000256" key="3">
    <source>
        <dbReference type="ARBA" id="ARBA00022448"/>
    </source>
</evidence>
<evidence type="ECO:0000256" key="2">
    <source>
        <dbReference type="ARBA" id="ARBA00005417"/>
    </source>
</evidence>
<gene>
    <name evidence="11" type="ORF">F4Y08_09360</name>
</gene>
<dbReference type="SMART" id="SM00382">
    <property type="entry name" value="AAA"/>
    <property type="match status" value="1"/>
</dbReference>
<dbReference type="GO" id="GO:0016887">
    <property type="term" value="F:ATP hydrolysis activity"/>
    <property type="evidence" value="ECO:0007669"/>
    <property type="project" value="InterPro"/>
</dbReference>
<evidence type="ECO:0000256" key="7">
    <source>
        <dbReference type="ARBA" id="ARBA00022840"/>
    </source>
</evidence>
<dbReference type="EMBL" id="VXPY01000066">
    <property type="protein sequence ID" value="MYD90525.1"/>
    <property type="molecule type" value="Genomic_DNA"/>
</dbReference>
<dbReference type="PANTHER" id="PTHR43297:SF14">
    <property type="entry name" value="ATPASE AAA-TYPE CORE DOMAIN-CONTAINING PROTEIN"/>
    <property type="match status" value="1"/>
</dbReference>
<comment type="caution">
    <text evidence="11">The sequence shown here is derived from an EMBL/GenBank/DDBJ whole genome shotgun (WGS) entry which is preliminary data.</text>
</comment>